<comment type="cofactor">
    <cofactor evidence="4">
        <name>Zn(2+)</name>
        <dbReference type="ChEBI" id="CHEBI:29105"/>
    </cofactor>
</comment>
<dbReference type="Pfam" id="PF08240">
    <property type="entry name" value="ADH_N"/>
    <property type="match status" value="1"/>
</dbReference>
<name>A0A7W5K385_9GAMM</name>
<dbReference type="AlphaFoldDB" id="A0A7W5K385"/>
<reference evidence="7 8" key="1">
    <citation type="submission" date="2020-08" db="EMBL/GenBank/DDBJ databases">
        <title>Genomic Encyclopedia of Archaeal and Bacterial Type Strains, Phase II (KMG-II): from individual species to whole genera.</title>
        <authorList>
            <person name="Goeker M."/>
        </authorList>
    </citation>
    <scope>NUCLEOTIDE SEQUENCE [LARGE SCALE GENOMIC DNA]</scope>
    <source>
        <strain evidence="7 8">5AG</strain>
    </source>
</reference>
<dbReference type="Gene3D" id="3.40.50.720">
    <property type="entry name" value="NAD(P)-binding Rossmann-like Domain"/>
    <property type="match status" value="1"/>
</dbReference>
<organism evidence="7 8">
    <name type="scientific">Halomonas campaniensis</name>
    <dbReference type="NCBI Taxonomy" id="213554"/>
    <lineage>
        <taxon>Bacteria</taxon>
        <taxon>Pseudomonadati</taxon>
        <taxon>Pseudomonadota</taxon>
        <taxon>Gammaproteobacteria</taxon>
        <taxon>Oceanospirillales</taxon>
        <taxon>Halomonadaceae</taxon>
        <taxon>Halomonas</taxon>
    </lineage>
</organism>
<dbReference type="InterPro" id="IPR013149">
    <property type="entry name" value="ADH-like_C"/>
</dbReference>
<feature type="domain" description="Alcohol dehydrogenase-like N-terminal" evidence="6">
    <location>
        <begin position="23"/>
        <end position="129"/>
    </location>
</feature>
<evidence type="ECO:0000256" key="4">
    <source>
        <dbReference type="RuleBase" id="RU361277"/>
    </source>
</evidence>
<keyword evidence="3" id="KW-0560">Oxidoreductase</keyword>
<dbReference type="SUPFAM" id="SSF50129">
    <property type="entry name" value="GroES-like"/>
    <property type="match status" value="1"/>
</dbReference>
<dbReference type="InterPro" id="IPR002328">
    <property type="entry name" value="ADH_Zn_CS"/>
</dbReference>
<keyword evidence="1 4" id="KW-0479">Metal-binding</keyword>
<dbReference type="PANTHER" id="PTHR43401:SF3">
    <property type="entry name" value="L-GALACTONATE-5-DEHYDROGENASE"/>
    <property type="match status" value="1"/>
</dbReference>
<evidence type="ECO:0000259" key="6">
    <source>
        <dbReference type="Pfam" id="PF08240"/>
    </source>
</evidence>
<dbReference type="SUPFAM" id="SSF51735">
    <property type="entry name" value="NAD(P)-binding Rossmann-fold domains"/>
    <property type="match status" value="1"/>
</dbReference>
<dbReference type="InterPro" id="IPR011032">
    <property type="entry name" value="GroES-like_sf"/>
</dbReference>
<comment type="similarity">
    <text evidence="4">Belongs to the zinc-containing alcohol dehydrogenase family.</text>
</comment>
<dbReference type="Proteomes" id="UP000553442">
    <property type="component" value="Unassembled WGS sequence"/>
</dbReference>
<accession>A0A7W5K385</accession>
<comment type="caution">
    <text evidence="7">The sequence shown here is derived from an EMBL/GenBank/DDBJ whole genome shotgun (WGS) entry which is preliminary data.</text>
</comment>
<dbReference type="Pfam" id="PF00107">
    <property type="entry name" value="ADH_zinc_N"/>
    <property type="match status" value="1"/>
</dbReference>
<dbReference type="InterPro" id="IPR013154">
    <property type="entry name" value="ADH-like_N"/>
</dbReference>
<gene>
    <name evidence="7" type="ORF">BDK63_001860</name>
</gene>
<proteinExistence type="inferred from homology"/>
<dbReference type="PANTHER" id="PTHR43401">
    <property type="entry name" value="L-THREONINE 3-DEHYDROGENASE"/>
    <property type="match status" value="1"/>
</dbReference>
<dbReference type="InterPro" id="IPR036291">
    <property type="entry name" value="NAD(P)-bd_dom_sf"/>
</dbReference>
<evidence type="ECO:0000256" key="3">
    <source>
        <dbReference type="ARBA" id="ARBA00023002"/>
    </source>
</evidence>
<sequence>MRTVVCQAPGHLTLEQRADPSCGPGEALLRIRRVGVCGTDIHAYGGNQPYFTYPRVLGHELAGEIVAVGDGVDPARVGQQAYVIPYLHCGECRACRRGRTNCCRRMQVIGVHRDGGMCDTLAVPADHLVSDASLSLDQLALVECLAIGAHAVRRSELAEGELAVVVGAGPIGMGVAQLARERGARVVMVDTNAERLAFCHERLGILETLNPADQDVPAALAALGDGELADVVFDATGNPTAMCRGFDLVAHAGRYVLVSIVKADIAFHDPDFHGREMTLLASRNATSEDFDTVCRLMAAGHLEASAMITHRAELDALPDHLPAWCVPGSGVVKAMIELEFPEHAEAEAVHAPDHRQ</sequence>
<dbReference type="InterPro" id="IPR050129">
    <property type="entry name" value="Zn_alcohol_dh"/>
</dbReference>
<dbReference type="GO" id="GO:0016491">
    <property type="term" value="F:oxidoreductase activity"/>
    <property type="evidence" value="ECO:0007669"/>
    <property type="project" value="UniProtKB-KW"/>
</dbReference>
<dbReference type="PROSITE" id="PS00059">
    <property type="entry name" value="ADH_ZINC"/>
    <property type="match status" value="1"/>
</dbReference>
<dbReference type="CDD" id="cd08261">
    <property type="entry name" value="Zn_ADH7"/>
    <property type="match status" value="1"/>
</dbReference>
<evidence type="ECO:0000256" key="1">
    <source>
        <dbReference type="ARBA" id="ARBA00022723"/>
    </source>
</evidence>
<evidence type="ECO:0000313" key="8">
    <source>
        <dbReference type="Proteomes" id="UP000553442"/>
    </source>
</evidence>
<evidence type="ECO:0000313" key="7">
    <source>
        <dbReference type="EMBL" id="MBB3330985.1"/>
    </source>
</evidence>
<dbReference type="Gene3D" id="3.90.180.10">
    <property type="entry name" value="Medium-chain alcohol dehydrogenases, catalytic domain"/>
    <property type="match status" value="1"/>
</dbReference>
<dbReference type="GO" id="GO:0008270">
    <property type="term" value="F:zinc ion binding"/>
    <property type="evidence" value="ECO:0007669"/>
    <property type="project" value="InterPro"/>
</dbReference>
<evidence type="ECO:0000256" key="2">
    <source>
        <dbReference type="ARBA" id="ARBA00022833"/>
    </source>
</evidence>
<keyword evidence="8" id="KW-1185">Reference proteome</keyword>
<keyword evidence="2 4" id="KW-0862">Zinc</keyword>
<dbReference type="RefSeq" id="WP_183331171.1">
    <property type="nucleotide sequence ID" value="NZ_JACHZF010000011.1"/>
</dbReference>
<protein>
    <submittedName>
        <fullName evidence="7">2-desacetyl-2-hydroxyethyl bacteriochlorophyllide A dehydrogenase</fullName>
    </submittedName>
</protein>
<dbReference type="EMBL" id="JACHZF010000011">
    <property type="protein sequence ID" value="MBB3330985.1"/>
    <property type="molecule type" value="Genomic_DNA"/>
</dbReference>
<evidence type="ECO:0000259" key="5">
    <source>
        <dbReference type="Pfam" id="PF00107"/>
    </source>
</evidence>
<feature type="domain" description="Alcohol dehydrogenase-like C-terminal" evidence="5">
    <location>
        <begin position="170"/>
        <end position="298"/>
    </location>
</feature>